<dbReference type="InterPro" id="IPR003959">
    <property type="entry name" value="ATPase_AAA_core"/>
</dbReference>
<dbReference type="PANTHER" id="PTHR43392:SF2">
    <property type="entry name" value="AAA-TYPE ATPASE FAMILY PROTEIN _ ANKYRIN REPEAT FAMILY PROTEIN"/>
    <property type="match status" value="1"/>
</dbReference>
<dbReference type="KEGG" id="snq:CP978_27895"/>
<evidence type="ECO:0000256" key="2">
    <source>
        <dbReference type="ARBA" id="ARBA00022741"/>
    </source>
</evidence>
<dbReference type="SMART" id="SM00710">
    <property type="entry name" value="PbH1"/>
    <property type="match status" value="9"/>
</dbReference>
<dbReference type="InterPro" id="IPR006626">
    <property type="entry name" value="PbH1"/>
</dbReference>
<dbReference type="Pfam" id="PF13229">
    <property type="entry name" value="Beta_helix"/>
    <property type="match status" value="2"/>
</dbReference>
<dbReference type="Gene3D" id="2.160.20.10">
    <property type="entry name" value="Single-stranded right-handed beta-helix, Pectin lyase-like"/>
    <property type="match status" value="2"/>
</dbReference>
<dbReference type="InterPro" id="IPR000641">
    <property type="entry name" value="CbxX/CfxQ"/>
</dbReference>
<sequence>MTVVHVAPKGRGAHRTLTAALAAAPAGAVVRIAPGSYEESLRLTRRVTLEPEAGSGSVELRSPGGPALTVTAPGCVLTGLVLRGADPAEVLVRVADAAGLTLADCELSGGRVEVTGSASGASAVANTALGLDDDLSAELSDPVDGGGVLLLRRTRLGSVRNTALHLTGDARARVEDTLIHEVEGIGAVLSGSAVLLAEGLRIEETSGSALRARGNGRLLAADCVLTGVGRNGVLVQDAAEALLDACRIERPAGSGVQVSHQAGAELTDCRINGAGGNGVTADEAARLTARGCRVTEPGGHAVLATGAATVTLADSEFDRTGATALHLGGQAHARVTGCRVRGTGDHGLAAAERARAEVADSSLDGFVVCGVHVEGEARAVLDAVRVTGGETGVRLRSTAEEPSELRDCWVAGQRRSGVEVGVESSAALAGTRVAEVGGAGVAVDTGGRLRMAGGTVAGAMGSGLVLERGAAAEVRAVRIEDCQKNGILAGEAVTGTFDHCDLSRSAFPALHIGKGADVRFRGCRVFDCGQDVGLSDGAQPVFEDCAAVRVRTAVLPALADRTGAPPPGPLTPVSSDRPDAPAAEGAPAAGAADLWQQGEPEPEPETLEDLLAELDELVGLDGVKRDVSGMVKLMQTVRLREQAGLPAPPLSRHLVFAGNPGTGKTTVARLYGRLLKALGLLTRGHLVEVDRSALVGEYVGHTGPKTTEAFHRARGGVLFIDEAYALVPAGAANDFGTEAIATLVKLMEDHRDEVVVIAAGYPDDMSRFVTSNPGLSSRFTRTLLFADYTSAELVSIVEHHAQRHQYELTADAHRALTSYVERIPRNAQFGNGRTARQLFQRMTERQALRVAELVSPDSAQLIQLDEQDLQ</sequence>
<dbReference type="GO" id="GO:0016887">
    <property type="term" value="F:ATP hydrolysis activity"/>
    <property type="evidence" value="ECO:0007669"/>
    <property type="project" value="InterPro"/>
</dbReference>
<evidence type="ECO:0000256" key="1">
    <source>
        <dbReference type="ARBA" id="ARBA00010378"/>
    </source>
</evidence>
<accession>A0A5P2W922</accession>
<evidence type="ECO:0000256" key="4">
    <source>
        <dbReference type="SAM" id="MobiDB-lite"/>
    </source>
</evidence>
<dbReference type="GO" id="GO:0005524">
    <property type="term" value="F:ATP binding"/>
    <property type="evidence" value="ECO:0007669"/>
    <property type="project" value="UniProtKB-KW"/>
</dbReference>
<protein>
    <submittedName>
        <fullName evidence="5">AAA family ATPase</fullName>
    </submittedName>
</protein>
<proteinExistence type="inferred from homology"/>
<dbReference type="Gene3D" id="1.10.8.60">
    <property type="match status" value="1"/>
</dbReference>
<dbReference type="InterPro" id="IPR050773">
    <property type="entry name" value="CbxX/CfxQ_RuBisCO_ESX"/>
</dbReference>
<dbReference type="PANTHER" id="PTHR43392">
    <property type="entry name" value="AAA-TYPE ATPASE FAMILY PROTEIN / ANKYRIN REPEAT FAMILY PROTEIN"/>
    <property type="match status" value="1"/>
</dbReference>
<dbReference type="InterPro" id="IPR011050">
    <property type="entry name" value="Pectin_lyase_fold/virulence"/>
</dbReference>
<name>A0A5P2W922_9ACTN</name>
<keyword evidence="3" id="KW-0067">ATP-binding</keyword>
<dbReference type="Pfam" id="PF17866">
    <property type="entry name" value="AAA_lid_6"/>
    <property type="match status" value="1"/>
</dbReference>
<dbReference type="PRINTS" id="PR00819">
    <property type="entry name" value="CBXCFQXSUPER"/>
</dbReference>
<dbReference type="InterPro" id="IPR039448">
    <property type="entry name" value="Beta_helix"/>
</dbReference>
<dbReference type="FunFam" id="3.40.50.300:FF:000216">
    <property type="entry name" value="Type VII secretion ATPase EccA"/>
    <property type="match status" value="1"/>
</dbReference>
<dbReference type="Proteomes" id="UP000325763">
    <property type="component" value="Chromosome"/>
</dbReference>
<gene>
    <name evidence="5" type="ORF">CP978_27895</name>
</gene>
<evidence type="ECO:0000313" key="6">
    <source>
        <dbReference type="Proteomes" id="UP000325763"/>
    </source>
</evidence>
<evidence type="ECO:0000313" key="5">
    <source>
        <dbReference type="EMBL" id="QEV41875.1"/>
    </source>
</evidence>
<dbReference type="SUPFAM" id="SSF52540">
    <property type="entry name" value="P-loop containing nucleoside triphosphate hydrolases"/>
    <property type="match status" value="1"/>
</dbReference>
<evidence type="ECO:0000256" key="3">
    <source>
        <dbReference type="ARBA" id="ARBA00022840"/>
    </source>
</evidence>
<dbReference type="Pfam" id="PF00004">
    <property type="entry name" value="AAA"/>
    <property type="match status" value="1"/>
</dbReference>
<reference evidence="5 6" key="1">
    <citation type="submission" date="2017-09" db="EMBL/GenBank/DDBJ databases">
        <title>Streptomyces genome completion.</title>
        <authorList>
            <person name="Lee N."/>
            <person name="Cho B.-K."/>
        </authorList>
    </citation>
    <scope>NUCLEOTIDE SEQUENCE [LARGE SCALE GENOMIC DNA]</scope>
    <source>
        <strain evidence="5 6">ATCC 14899</strain>
    </source>
</reference>
<dbReference type="SUPFAM" id="SSF51126">
    <property type="entry name" value="Pectin lyase-like"/>
    <property type="match status" value="2"/>
</dbReference>
<dbReference type="EMBL" id="CP023747">
    <property type="protein sequence ID" value="QEV41875.1"/>
    <property type="molecule type" value="Genomic_DNA"/>
</dbReference>
<dbReference type="InterPro" id="IPR027417">
    <property type="entry name" value="P-loop_NTPase"/>
</dbReference>
<comment type="similarity">
    <text evidence="1">Belongs to the CbxX/CfxQ family.</text>
</comment>
<dbReference type="InterPro" id="IPR003593">
    <property type="entry name" value="AAA+_ATPase"/>
</dbReference>
<organism evidence="5 6">
    <name type="scientific">Streptomyces nodosus</name>
    <dbReference type="NCBI Taxonomy" id="40318"/>
    <lineage>
        <taxon>Bacteria</taxon>
        <taxon>Bacillati</taxon>
        <taxon>Actinomycetota</taxon>
        <taxon>Actinomycetes</taxon>
        <taxon>Kitasatosporales</taxon>
        <taxon>Streptomycetaceae</taxon>
        <taxon>Streptomyces</taxon>
    </lineage>
</organism>
<dbReference type="Gene3D" id="3.40.50.300">
    <property type="entry name" value="P-loop containing nucleotide triphosphate hydrolases"/>
    <property type="match status" value="1"/>
</dbReference>
<keyword evidence="2" id="KW-0547">Nucleotide-binding</keyword>
<dbReference type="CDD" id="cd00009">
    <property type="entry name" value="AAA"/>
    <property type="match status" value="1"/>
</dbReference>
<dbReference type="AlphaFoldDB" id="A0A5P2W922"/>
<feature type="compositionally biased region" description="Low complexity" evidence="4">
    <location>
        <begin position="580"/>
        <end position="591"/>
    </location>
</feature>
<dbReference type="InterPro" id="IPR012334">
    <property type="entry name" value="Pectin_lyas_fold"/>
</dbReference>
<feature type="region of interest" description="Disordered" evidence="4">
    <location>
        <begin position="559"/>
        <end position="591"/>
    </location>
</feature>
<dbReference type="RefSeq" id="WP_150478322.1">
    <property type="nucleotide sequence ID" value="NZ_CP023747.1"/>
</dbReference>
<dbReference type="SMART" id="SM00382">
    <property type="entry name" value="AAA"/>
    <property type="match status" value="1"/>
</dbReference>
<dbReference type="InterPro" id="IPR041627">
    <property type="entry name" value="AAA_lid_6"/>
</dbReference>